<evidence type="ECO:0000313" key="2">
    <source>
        <dbReference type="Proteomes" id="UP000805193"/>
    </source>
</evidence>
<comment type="caution">
    <text evidence="1">The sequence shown here is derived from an EMBL/GenBank/DDBJ whole genome shotgun (WGS) entry which is preliminary data.</text>
</comment>
<name>A0AC60PPL9_IXOPE</name>
<organism evidence="1 2">
    <name type="scientific">Ixodes persulcatus</name>
    <name type="common">Taiga tick</name>
    <dbReference type="NCBI Taxonomy" id="34615"/>
    <lineage>
        <taxon>Eukaryota</taxon>
        <taxon>Metazoa</taxon>
        <taxon>Ecdysozoa</taxon>
        <taxon>Arthropoda</taxon>
        <taxon>Chelicerata</taxon>
        <taxon>Arachnida</taxon>
        <taxon>Acari</taxon>
        <taxon>Parasitiformes</taxon>
        <taxon>Ixodida</taxon>
        <taxon>Ixodoidea</taxon>
        <taxon>Ixodidae</taxon>
        <taxon>Ixodinae</taxon>
        <taxon>Ixodes</taxon>
    </lineage>
</organism>
<proteinExistence type="predicted"/>
<dbReference type="EMBL" id="JABSTQ010010174">
    <property type="protein sequence ID" value="KAG0422857.1"/>
    <property type="molecule type" value="Genomic_DNA"/>
</dbReference>
<reference evidence="1 2" key="1">
    <citation type="journal article" date="2020" name="Cell">
        <title>Large-Scale Comparative Analyses of Tick Genomes Elucidate Their Genetic Diversity and Vector Capacities.</title>
        <authorList>
            <consortium name="Tick Genome and Microbiome Consortium (TIGMIC)"/>
            <person name="Jia N."/>
            <person name="Wang J."/>
            <person name="Shi W."/>
            <person name="Du L."/>
            <person name="Sun Y."/>
            <person name="Zhan W."/>
            <person name="Jiang J.F."/>
            <person name="Wang Q."/>
            <person name="Zhang B."/>
            <person name="Ji P."/>
            <person name="Bell-Sakyi L."/>
            <person name="Cui X.M."/>
            <person name="Yuan T.T."/>
            <person name="Jiang B.G."/>
            <person name="Yang W.F."/>
            <person name="Lam T.T."/>
            <person name="Chang Q.C."/>
            <person name="Ding S.J."/>
            <person name="Wang X.J."/>
            <person name="Zhu J.G."/>
            <person name="Ruan X.D."/>
            <person name="Zhao L."/>
            <person name="Wei J.T."/>
            <person name="Ye R.Z."/>
            <person name="Que T.C."/>
            <person name="Du C.H."/>
            <person name="Zhou Y.H."/>
            <person name="Cheng J.X."/>
            <person name="Dai P.F."/>
            <person name="Guo W.B."/>
            <person name="Han X.H."/>
            <person name="Huang E.J."/>
            <person name="Li L.F."/>
            <person name="Wei W."/>
            <person name="Gao Y.C."/>
            <person name="Liu J.Z."/>
            <person name="Shao H.Z."/>
            <person name="Wang X."/>
            <person name="Wang C.C."/>
            <person name="Yang T.C."/>
            <person name="Huo Q.B."/>
            <person name="Li W."/>
            <person name="Chen H.Y."/>
            <person name="Chen S.E."/>
            <person name="Zhou L.G."/>
            <person name="Ni X.B."/>
            <person name="Tian J.H."/>
            <person name="Sheng Y."/>
            <person name="Liu T."/>
            <person name="Pan Y.S."/>
            <person name="Xia L.Y."/>
            <person name="Li J."/>
            <person name="Zhao F."/>
            <person name="Cao W.C."/>
        </authorList>
    </citation>
    <scope>NUCLEOTIDE SEQUENCE [LARGE SCALE GENOMIC DNA]</scope>
    <source>
        <strain evidence="1">Iper-2018</strain>
    </source>
</reference>
<sequence length="194" mass="21297">MCLFSVPKDSATRNLWEKNLQRSDKRLEESSAVCELHFEPRFILRDDVHIIGGKEVRIPCGHPSLMPDAVPTLLPSVPKDGYKQVFQGHKFKCTGDRTTRLDLVRTTAAGRLGGEAGAAEVPLVSQEKEQANPDSGTHDLTTSSVSLELLLDGQISCVEECGSTDSLVPDSHQLSDLPLALRELPRQKAAEREL</sequence>
<protein>
    <submittedName>
        <fullName evidence="1">Uncharacterized protein</fullName>
    </submittedName>
</protein>
<accession>A0AC60PPL9</accession>
<gene>
    <name evidence="1" type="ORF">HPB47_001348</name>
</gene>
<evidence type="ECO:0000313" key="1">
    <source>
        <dbReference type="EMBL" id="KAG0422857.1"/>
    </source>
</evidence>
<keyword evidence="2" id="KW-1185">Reference proteome</keyword>
<dbReference type="Proteomes" id="UP000805193">
    <property type="component" value="Unassembled WGS sequence"/>
</dbReference>